<accession>A0ABU8HC69</accession>
<evidence type="ECO:0000313" key="4">
    <source>
        <dbReference type="Proteomes" id="UP001312865"/>
    </source>
</evidence>
<gene>
    <name evidence="3" type="ORF">WAK64_07660</name>
</gene>
<dbReference type="Pfam" id="PF13561">
    <property type="entry name" value="adh_short_C2"/>
    <property type="match status" value="1"/>
</dbReference>
<dbReference type="NCBIfam" id="NF005559">
    <property type="entry name" value="PRK07231.1"/>
    <property type="match status" value="1"/>
</dbReference>
<dbReference type="PANTHER" id="PTHR24321">
    <property type="entry name" value="DEHYDROGENASES, SHORT CHAIN"/>
    <property type="match status" value="1"/>
</dbReference>
<dbReference type="InterPro" id="IPR020904">
    <property type="entry name" value="Sc_DH/Rdtase_CS"/>
</dbReference>
<evidence type="ECO:0000313" key="3">
    <source>
        <dbReference type="EMBL" id="MEI5906933.1"/>
    </source>
</evidence>
<dbReference type="PROSITE" id="PS00061">
    <property type="entry name" value="ADH_SHORT"/>
    <property type="match status" value="1"/>
</dbReference>
<dbReference type="EMBL" id="JBBAXC010000005">
    <property type="protein sequence ID" value="MEI5906933.1"/>
    <property type="molecule type" value="Genomic_DNA"/>
</dbReference>
<dbReference type="SUPFAM" id="SSF51735">
    <property type="entry name" value="NAD(P)-binding Rossmann-fold domains"/>
    <property type="match status" value="1"/>
</dbReference>
<dbReference type="InterPro" id="IPR036291">
    <property type="entry name" value="NAD(P)-bd_dom_sf"/>
</dbReference>
<proteinExistence type="inferred from homology"/>
<comment type="similarity">
    <text evidence="1">Belongs to the short-chain dehydrogenases/reductases (SDR) family.</text>
</comment>
<dbReference type="CDD" id="cd05233">
    <property type="entry name" value="SDR_c"/>
    <property type="match status" value="1"/>
</dbReference>
<dbReference type="InterPro" id="IPR002347">
    <property type="entry name" value="SDR_fam"/>
</dbReference>
<sequence length="250" mass="26745">MRLQNKVAIVTGGSKGIGRETALAFALEGAKVVIADIDADAGVKTMQDIRESGGNALFLQTDVSQPIDVKKMVEETVKQYGFISILFNNAGIAHSMINSMEMSEEEWDKVIDINLKGVFLGTKYAVPEMVKTGGGSIINTASILGLKGQKYLSAYNASKGGVILFTKNAALEYGKDNIRVNAIAPGLIDTDIVGDWKKDQRLWEKISTSNALGREGKPQEVAKGVLFLASDESSYITGSTLSIDGGSLTF</sequence>
<dbReference type="PRINTS" id="PR00080">
    <property type="entry name" value="SDRFAMILY"/>
</dbReference>
<dbReference type="PANTHER" id="PTHR24321:SF8">
    <property type="entry name" value="ESTRADIOL 17-BETA-DEHYDROGENASE 8-RELATED"/>
    <property type="match status" value="1"/>
</dbReference>
<dbReference type="Gene3D" id="3.40.50.720">
    <property type="entry name" value="NAD(P)-binding Rossmann-like Domain"/>
    <property type="match status" value="1"/>
</dbReference>
<organism evidence="3 4">
    <name type="scientific">Bacillus spongiae</name>
    <dbReference type="NCBI Taxonomy" id="2683610"/>
    <lineage>
        <taxon>Bacteria</taxon>
        <taxon>Bacillati</taxon>
        <taxon>Bacillota</taxon>
        <taxon>Bacilli</taxon>
        <taxon>Bacillales</taxon>
        <taxon>Bacillaceae</taxon>
        <taxon>Bacillus</taxon>
    </lineage>
</organism>
<keyword evidence="2" id="KW-0560">Oxidoreductase</keyword>
<name>A0ABU8HC69_9BACI</name>
<evidence type="ECO:0000256" key="2">
    <source>
        <dbReference type="ARBA" id="ARBA00023002"/>
    </source>
</evidence>
<protein>
    <submittedName>
        <fullName evidence="3">SDR family NAD(P)-dependent oxidoreductase</fullName>
    </submittedName>
</protein>
<dbReference type="PRINTS" id="PR00081">
    <property type="entry name" value="GDHRDH"/>
</dbReference>
<dbReference type="Proteomes" id="UP001312865">
    <property type="component" value="Unassembled WGS sequence"/>
</dbReference>
<dbReference type="NCBIfam" id="NF009466">
    <property type="entry name" value="PRK12826.1-2"/>
    <property type="match status" value="1"/>
</dbReference>
<dbReference type="RefSeq" id="WP_336586375.1">
    <property type="nucleotide sequence ID" value="NZ_JBBAXC010000005.1"/>
</dbReference>
<reference evidence="3 4" key="1">
    <citation type="journal article" date="2018" name="J. Microbiol.">
        <title>Bacillus spongiae sp. nov., isolated from sponge of Jeju Island.</title>
        <authorList>
            <person name="Lee G.E."/>
            <person name="Im W.T."/>
            <person name="Park J.S."/>
        </authorList>
    </citation>
    <scope>NUCLEOTIDE SEQUENCE [LARGE SCALE GENOMIC DNA]</scope>
    <source>
        <strain evidence="3 4">135PIL107-10</strain>
    </source>
</reference>
<keyword evidence="4" id="KW-1185">Reference proteome</keyword>
<evidence type="ECO:0000256" key="1">
    <source>
        <dbReference type="ARBA" id="ARBA00006484"/>
    </source>
</evidence>
<comment type="caution">
    <text evidence="3">The sequence shown here is derived from an EMBL/GenBank/DDBJ whole genome shotgun (WGS) entry which is preliminary data.</text>
</comment>